<reference evidence="10 11" key="1">
    <citation type="submission" date="2020-08" db="EMBL/GenBank/DDBJ databases">
        <title>Plant Genome Project.</title>
        <authorList>
            <person name="Zhang R.-G."/>
        </authorList>
    </citation>
    <scope>NUCLEOTIDE SEQUENCE [LARGE SCALE GENOMIC DNA]</scope>
    <source>
        <tissue evidence="10">Rhizome</tissue>
    </source>
</reference>
<evidence type="ECO:0000256" key="1">
    <source>
        <dbReference type="ARBA" id="ARBA00004167"/>
    </source>
</evidence>
<dbReference type="EMBL" id="JACMSC010000009">
    <property type="protein sequence ID" value="KAG6507113.1"/>
    <property type="molecule type" value="Genomic_DNA"/>
</dbReference>
<accession>A0A8J5L5N8</accession>
<evidence type="ECO:0000256" key="4">
    <source>
        <dbReference type="ARBA" id="ARBA00022692"/>
    </source>
</evidence>
<sequence>MKTGAGLDADGESPLLSSSGSGSGAAHSAWRSPVPYVFGGLAATLGVIALALLVLACSYYWNLDSGDDEKPRDADDSGSSAVLEDRFLVIMPGDAVPTVLAIPIAKRAAAVDSSSNNNSNSDRDNQQLSIPVASPEDNQSEPRSH</sequence>
<organism evidence="10 11">
    <name type="scientific">Zingiber officinale</name>
    <name type="common">Ginger</name>
    <name type="synonym">Amomum zingiber</name>
    <dbReference type="NCBI Taxonomy" id="94328"/>
    <lineage>
        <taxon>Eukaryota</taxon>
        <taxon>Viridiplantae</taxon>
        <taxon>Streptophyta</taxon>
        <taxon>Embryophyta</taxon>
        <taxon>Tracheophyta</taxon>
        <taxon>Spermatophyta</taxon>
        <taxon>Magnoliopsida</taxon>
        <taxon>Liliopsida</taxon>
        <taxon>Zingiberales</taxon>
        <taxon>Zingiberaceae</taxon>
        <taxon>Zingiber</taxon>
    </lineage>
</organism>
<dbReference type="Proteomes" id="UP000734854">
    <property type="component" value="Unassembled WGS sequence"/>
</dbReference>
<feature type="region of interest" description="Disordered" evidence="8">
    <location>
        <begin position="1"/>
        <end position="22"/>
    </location>
</feature>
<comment type="similarity">
    <text evidence="2">Belongs to the GLUTAMINE DUMPER 1 (TC 9.B.60) family.</text>
</comment>
<feature type="region of interest" description="Disordered" evidence="8">
    <location>
        <begin position="110"/>
        <end position="145"/>
    </location>
</feature>
<name>A0A8J5L5N8_ZINOF</name>
<keyword evidence="4 9" id="KW-0812">Transmembrane</keyword>
<comment type="caution">
    <text evidence="10">The sequence shown here is derived from an EMBL/GenBank/DDBJ whole genome shotgun (WGS) entry which is preliminary data.</text>
</comment>
<dbReference type="PANTHER" id="PTHR33228:SF82">
    <property type="entry name" value="OS06G0654400 PROTEIN"/>
    <property type="match status" value="1"/>
</dbReference>
<dbReference type="InterPro" id="IPR040359">
    <property type="entry name" value="GDU"/>
</dbReference>
<evidence type="ECO:0000256" key="8">
    <source>
        <dbReference type="SAM" id="MobiDB-lite"/>
    </source>
</evidence>
<evidence type="ECO:0000313" key="10">
    <source>
        <dbReference type="EMBL" id="KAG6507113.1"/>
    </source>
</evidence>
<dbReference type="PANTHER" id="PTHR33228">
    <property type="entry name" value="PROTEIN GLUTAMINE DUMPER 4-RELATED"/>
    <property type="match status" value="1"/>
</dbReference>
<feature type="transmembrane region" description="Helical" evidence="9">
    <location>
        <begin position="36"/>
        <end position="61"/>
    </location>
</feature>
<evidence type="ECO:0000256" key="9">
    <source>
        <dbReference type="SAM" id="Phobius"/>
    </source>
</evidence>
<keyword evidence="3" id="KW-0813">Transport</keyword>
<dbReference type="GO" id="GO:0080143">
    <property type="term" value="P:regulation of amino acid export"/>
    <property type="evidence" value="ECO:0007669"/>
    <property type="project" value="InterPro"/>
</dbReference>
<keyword evidence="7 9" id="KW-0472">Membrane</keyword>
<keyword evidence="11" id="KW-1185">Reference proteome</keyword>
<evidence type="ECO:0000256" key="7">
    <source>
        <dbReference type="ARBA" id="ARBA00023136"/>
    </source>
</evidence>
<proteinExistence type="inferred from homology"/>
<keyword evidence="5" id="KW-0029">Amino-acid transport</keyword>
<gene>
    <name evidence="10" type="ORF">ZIOFF_032454</name>
</gene>
<evidence type="ECO:0000313" key="11">
    <source>
        <dbReference type="Proteomes" id="UP000734854"/>
    </source>
</evidence>
<evidence type="ECO:0000256" key="6">
    <source>
        <dbReference type="ARBA" id="ARBA00022989"/>
    </source>
</evidence>
<protein>
    <submittedName>
        <fullName evidence="10">Uncharacterized protein</fullName>
    </submittedName>
</protein>
<dbReference type="GO" id="GO:0006865">
    <property type="term" value="P:amino acid transport"/>
    <property type="evidence" value="ECO:0007669"/>
    <property type="project" value="UniProtKB-KW"/>
</dbReference>
<dbReference type="AlphaFoldDB" id="A0A8J5L5N8"/>
<evidence type="ECO:0000256" key="2">
    <source>
        <dbReference type="ARBA" id="ARBA00009977"/>
    </source>
</evidence>
<evidence type="ECO:0000256" key="3">
    <source>
        <dbReference type="ARBA" id="ARBA00022448"/>
    </source>
</evidence>
<dbReference type="GO" id="GO:0016020">
    <property type="term" value="C:membrane"/>
    <property type="evidence" value="ECO:0007669"/>
    <property type="project" value="UniProtKB-SubCell"/>
</dbReference>
<keyword evidence="6 9" id="KW-1133">Transmembrane helix</keyword>
<comment type="subcellular location">
    <subcellularLocation>
        <location evidence="1">Membrane</location>
        <topology evidence="1">Single-pass membrane protein</topology>
    </subcellularLocation>
</comment>
<evidence type="ECO:0000256" key="5">
    <source>
        <dbReference type="ARBA" id="ARBA00022970"/>
    </source>
</evidence>